<name>A0A6J6EZ73_9ZZZZ</name>
<organism evidence="1">
    <name type="scientific">freshwater metagenome</name>
    <dbReference type="NCBI Taxonomy" id="449393"/>
    <lineage>
        <taxon>unclassified sequences</taxon>
        <taxon>metagenomes</taxon>
        <taxon>ecological metagenomes</taxon>
    </lineage>
</organism>
<reference evidence="1" key="1">
    <citation type="submission" date="2020-05" db="EMBL/GenBank/DDBJ databases">
        <authorList>
            <person name="Chiriac C."/>
            <person name="Salcher M."/>
            <person name="Ghai R."/>
            <person name="Kavagutti S V."/>
        </authorList>
    </citation>
    <scope>NUCLEOTIDE SEQUENCE</scope>
</reference>
<protein>
    <submittedName>
        <fullName evidence="1">Unannotated protein</fullName>
    </submittedName>
</protein>
<evidence type="ECO:0000313" key="1">
    <source>
        <dbReference type="EMBL" id="CAB4581862.1"/>
    </source>
</evidence>
<dbReference type="EMBL" id="CAEZTT010000125">
    <property type="protein sequence ID" value="CAB4581862.1"/>
    <property type="molecule type" value="Genomic_DNA"/>
</dbReference>
<dbReference type="AlphaFoldDB" id="A0A6J6EZ73"/>
<sequence length="56" mass="6789">MKTITMFRILNSEKNRLWYKNLVGQLLNETQFDEILFNSFVDFERIECKVRSVTND</sequence>
<accession>A0A6J6EZ73</accession>
<gene>
    <name evidence="1" type="ORF">UFOPK1726_00984</name>
</gene>
<proteinExistence type="predicted"/>